<dbReference type="AlphaFoldDB" id="A0A5P1EGD8"/>
<evidence type="ECO:0000256" key="2">
    <source>
        <dbReference type="ARBA" id="ARBA00022801"/>
    </source>
</evidence>
<dbReference type="PANTHER" id="PTHR31339">
    <property type="entry name" value="PECTIN LYASE-RELATED"/>
    <property type="match status" value="1"/>
</dbReference>
<dbReference type="GO" id="GO:0005975">
    <property type="term" value="P:carbohydrate metabolic process"/>
    <property type="evidence" value="ECO:0007669"/>
    <property type="project" value="InterPro"/>
</dbReference>
<gene>
    <name evidence="5" type="ORF">A4U43_C07F11720</name>
</gene>
<evidence type="ECO:0000256" key="3">
    <source>
        <dbReference type="ARBA" id="ARBA00023295"/>
    </source>
</evidence>
<reference evidence="6" key="1">
    <citation type="journal article" date="2017" name="Nat. Commun.">
        <title>The asparagus genome sheds light on the origin and evolution of a young Y chromosome.</title>
        <authorList>
            <person name="Harkess A."/>
            <person name="Zhou J."/>
            <person name="Xu C."/>
            <person name="Bowers J.E."/>
            <person name="Van der Hulst R."/>
            <person name="Ayyampalayam S."/>
            <person name="Mercati F."/>
            <person name="Riccardi P."/>
            <person name="McKain M.R."/>
            <person name="Kakrana A."/>
            <person name="Tang H."/>
            <person name="Ray J."/>
            <person name="Groenendijk J."/>
            <person name="Arikit S."/>
            <person name="Mathioni S.M."/>
            <person name="Nakano M."/>
            <person name="Shan H."/>
            <person name="Telgmann-Rauber A."/>
            <person name="Kanno A."/>
            <person name="Yue Z."/>
            <person name="Chen H."/>
            <person name="Li W."/>
            <person name="Chen Y."/>
            <person name="Xu X."/>
            <person name="Zhang Y."/>
            <person name="Luo S."/>
            <person name="Chen H."/>
            <person name="Gao J."/>
            <person name="Mao Z."/>
            <person name="Pires J.C."/>
            <person name="Luo M."/>
            <person name="Kudrna D."/>
            <person name="Wing R.A."/>
            <person name="Meyers B.C."/>
            <person name="Yi K."/>
            <person name="Kong H."/>
            <person name="Lavrijsen P."/>
            <person name="Sunseri F."/>
            <person name="Falavigna A."/>
            <person name="Ye Y."/>
            <person name="Leebens-Mack J.H."/>
            <person name="Chen G."/>
        </authorList>
    </citation>
    <scope>NUCLEOTIDE SEQUENCE [LARGE SCALE GENOMIC DNA]</scope>
    <source>
        <strain evidence="6">cv. DH0086</strain>
    </source>
</reference>
<keyword evidence="2 4" id="KW-0378">Hydrolase</keyword>
<dbReference type="InterPro" id="IPR006626">
    <property type="entry name" value="PbH1"/>
</dbReference>
<evidence type="ECO:0000256" key="1">
    <source>
        <dbReference type="ARBA" id="ARBA00008834"/>
    </source>
</evidence>
<dbReference type="SUPFAM" id="SSF51126">
    <property type="entry name" value="Pectin lyase-like"/>
    <property type="match status" value="1"/>
</dbReference>
<evidence type="ECO:0000256" key="4">
    <source>
        <dbReference type="RuleBase" id="RU361169"/>
    </source>
</evidence>
<keyword evidence="6" id="KW-1185">Reference proteome</keyword>
<name>A0A5P1EGD8_ASPOF</name>
<dbReference type="OMA" id="GHNIKHA"/>
<dbReference type="Gene3D" id="2.160.20.10">
    <property type="entry name" value="Single-stranded right-handed beta-helix, Pectin lyase-like"/>
    <property type="match status" value="1"/>
</dbReference>
<dbReference type="InterPro" id="IPR051801">
    <property type="entry name" value="GH28_Enzymes"/>
</dbReference>
<dbReference type="InterPro" id="IPR000743">
    <property type="entry name" value="Glyco_hydro_28"/>
</dbReference>
<dbReference type="SMART" id="SM00710">
    <property type="entry name" value="PbH1"/>
    <property type="match status" value="5"/>
</dbReference>
<dbReference type="Gramene" id="ONK63130">
    <property type="protein sequence ID" value="ONK63130"/>
    <property type="gene ID" value="A4U43_C07F11720"/>
</dbReference>
<dbReference type="GO" id="GO:0004650">
    <property type="term" value="F:polygalacturonase activity"/>
    <property type="evidence" value="ECO:0007669"/>
    <property type="project" value="InterPro"/>
</dbReference>
<proteinExistence type="inferred from homology"/>
<accession>A0A5P1EGD8</accession>
<evidence type="ECO:0000313" key="5">
    <source>
        <dbReference type="EMBL" id="ONK63130.1"/>
    </source>
</evidence>
<dbReference type="InterPro" id="IPR011050">
    <property type="entry name" value="Pectin_lyase_fold/virulence"/>
</dbReference>
<evidence type="ECO:0008006" key="7">
    <source>
        <dbReference type="Google" id="ProtNLM"/>
    </source>
</evidence>
<organism evidence="5 6">
    <name type="scientific">Asparagus officinalis</name>
    <name type="common">Garden asparagus</name>
    <dbReference type="NCBI Taxonomy" id="4686"/>
    <lineage>
        <taxon>Eukaryota</taxon>
        <taxon>Viridiplantae</taxon>
        <taxon>Streptophyta</taxon>
        <taxon>Embryophyta</taxon>
        <taxon>Tracheophyta</taxon>
        <taxon>Spermatophyta</taxon>
        <taxon>Magnoliopsida</taxon>
        <taxon>Liliopsida</taxon>
        <taxon>Asparagales</taxon>
        <taxon>Asparagaceae</taxon>
        <taxon>Asparagoideae</taxon>
        <taxon>Asparagus</taxon>
    </lineage>
</organism>
<dbReference type="PANTHER" id="PTHR31339:SF9">
    <property type="entry name" value="PLASMIN AND FIBRONECTIN-BINDING PROTEIN A"/>
    <property type="match status" value="1"/>
</dbReference>
<keyword evidence="3 4" id="KW-0326">Glycosidase</keyword>
<evidence type="ECO:0000313" key="6">
    <source>
        <dbReference type="Proteomes" id="UP000243459"/>
    </source>
</evidence>
<protein>
    <recommendedName>
        <fullName evidence="7">Pectate lyase superfamily protein domain-containing protein</fullName>
    </recommendedName>
</protein>
<dbReference type="EMBL" id="CM007387">
    <property type="protein sequence ID" value="ONK63130.1"/>
    <property type="molecule type" value="Genomic_DNA"/>
</dbReference>
<dbReference type="Pfam" id="PF00295">
    <property type="entry name" value="Glyco_hydro_28"/>
    <property type="match status" value="1"/>
</dbReference>
<dbReference type="InterPro" id="IPR012334">
    <property type="entry name" value="Pectin_lyas_fold"/>
</dbReference>
<dbReference type="Proteomes" id="UP000243459">
    <property type="component" value="Chromosome 7"/>
</dbReference>
<sequence>MTRIARQQLGPRYVSPLTKKRTTSPLHDLSSIIAGESGSLSHMKRSKALFEVVLLLALIGEAPWAAASHRFDCKSTKSKLYRPHSVSVTEFGAVGDGVTLNTKAFENAIFYLNSFADKGGAQLFVPAGRWLTGSFMLISHLTLSLDKDAVILGSTDPSHWPVIDPLPSYGRGRELPGGRHESLVHGYNLTDVVITGSNGTIDGQGSFWWDSFNNKTLDYTRPHLVEFMYSTGIVILNLTFANSPFGAIHPVYCSQVFIKNVTILAPPDSPNTDAIDPDSSNNVCIEDCYISTGNDLIVIKSGWDEYGISFARPSYNISICRITGETKSGTAIAFGSEMSGGISNVNAEDIHIFNSKHGIGIKTSKGRGGYVRDIYISNMTMKDVDIAIMIQGHYGEHPDDETLSVKI</sequence>
<comment type="similarity">
    <text evidence="1 4">Belongs to the glycosyl hydrolase 28 family.</text>
</comment>